<protein>
    <submittedName>
        <fullName evidence="3">Serine/threonine protein kinase</fullName>
    </submittedName>
</protein>
<feature type="domain" description="Protein kinase" evidence="2">
    <location>
        <begin position="6"/>
        <end position="312"/>
    </location>
</feature>
<feature type="region of interest" description="Disordered" evidence="1">
    <location>
        <begin position="337"/>
        <end position="382"/>
    </location>
</feature>
<name>A0A2W5TL31_9BACT</name>
<sequence length="611" mass="65341">MTAYRYQALGPLQAGEGSRAFLGLAINAENKARPVVIIWVPEAAEKDPTLLAKIRKETEHAAQLDHPNIVTVMGFAKLEEGHARVVEFADGESLRKILDTSKKLPPRIAARVVLDACTGTHYAHVAGNDDGAPLVHGDLRPETTLISFQGITKVTGYGALAFAPREIGGQRVKGRRVHSAPEQIIGGREAITVPTDVYLLGVMLYECLTGNVPWADQADYFDHAVLTLPLPPATPGDIPPQFEAIIQKACAKKALDRYPTPLALREALEAAAGGDVATTDELAKYLETLFPQSHQLRAARRHTIDAGIADFVRRQWADQERKETQPMMRAVEVPAHLIPPGVPAPKPPPAAAPPKPPPPPAPPKPEARGWTQPDEDDDKKNEGSSLPWIIVVALLVAGLAAFWAYKKINEPLPGVTPVTPPIAEVIDAGQPVAEVVDAGIAEVADADAGPTVEEDAGTALEAIDAGVTAVTPPPAAPSEVQVSISSSPTLELLLDGQSLGKTPWTGKLPPGRKVFTLQSKALGISTTRVITVKTEEVEENYTFEKGLVSVKAPEGAGVFIDGNRVGTAPIRGEIPVYEGSHRIEVRVGQSKWAEPFTIYGSQRVSFNVELQ</sequence>
<dbReference type="SUPFAM" id="SSF56112">
    <property type="entry name" value="Protein kinase-like (PK-like)"/>
    <property type="match status" value="1"/>
</dbReference>
<dbReference type="AlphaFoldDB" id="A0A2W5TL31"/>
<evidence type="ECO:0000256" key="1">
    <source>
        <dbReference type="SAM" id="MobiDB-lite"/>
    </source>
</evidence>
<dbReference type="InterPro" id="IPR000719">
    <property type="entry name" value="Prot_kinase_dom"/>
</dbReference>
<organism evidence="3 4">
    <name type="scientific">Archangium gephyra</name>
    <dbReference type="NCBI Taxonomy" id="48"/>
    <lineage>
        <taxon>Bacteria</taxon>
        <taxon>Pseudomonadati</taxon>
        <taxon>Myxococcota</taxon>
        <taxon>Myxococcia</taxon>
        <taxon>Myxococcales</taxon>
        <taxon>Cystobacterineae</taxon>
        <taxon>Archangiaceae</taxon>
        <taxon>Archangium</taxon>
    </lineage>
</organism>
<dbReference type="PROSITE" id="PS50011">
    <property type="entry name" value="PROTEIN_KINASE_DOM"/>
    <property type="match status" value="1"/>
</dbReference>
<dbReference type="Proteomes" id="UP000249061">
    <property type="component" value="Unassembled WGS sequence"/>
</dbReference>
<comment type="caution">
    <text evidence="3">The sequence shown here is derived from an EMBL/GenBank/DDBJ whole genome shotgun (WGS) entry which is preliminary data.</text>
</comment>
<dbReference type="PANTHER" id="PTHR44329">
    <property type="entry name" value="SERINE/THREONINE-PROTEIN KINASE TNNI3K-RELATED"/>
    <property type="match status" value="1"/>
</dbReference>
<accession>A0A2W5TL31</accession>
<evidence type="ECO:0000313" key="4">
    <source>
        <dbReference type="Proteomes" id="UP000249061"/>
    </source>
</evidence>
<proteinExistence type="predicted"/>
<keyword evidence="3" id="KW-0418">Kinase</keyword>
<evidence type="ECO:0000259" key="2">
    <source>
        <dbReference type="PROSITE" id="PS50011"/>
    </source>
</evidence>
<gene>
    <name evidence="3" type="ORF">DI536_11900</name>
</gene>
<dbReference type="Gene3D" id="3.30.200.20">
    <property type="entry name" value="Phosphorylase Kinase, domain 1"/>
    <property type="match status" value="1"/>
</dbReference>
<evidence type="ECO:0000313" key="3">
    <source>
        <dbReference type="EMBL" id="PZR14013.1"/>
    </source>
</evidence>
<dbReference type="CDD" id="cd14014">
    <property type="entry name" value="STKc_PknB_like"/>
    <property type="match status" value="1"/>
</dbReference>
<dbReference type="EMBL" id="QFQP01000008">
    <property type="protein sequence ID" value="PZR14013.1"/>
    <property type="molecule type" value="Genomic_DNA"/>
</dbReference>
<keyword evidence="3" id="KW-0723">Serine/threonine-protein kinase</keyword>
<dbReference type="GO" id="GO:0005524">
    <property type="term" value="F:ATP binding"/>
    <property type="evidence" value="ECO:0007669"/>
    <property type="project" value="InterPro"/>
</dbReference>
<feature type="compositionally biased region" description="Pro residues" evidence="1">
    <location>
        <begin position="340"/>
        <end position="364"/>
    </location>
</feature>
<dbReference type="Pfam" id="PF00069">
    <property type="entry name" value="Pkinase"/>
    <property type="match status" value="1"/>
</dbReference>
<dbReference type="InterPro" id="IPR011009">
    <property type="entry name" value="Kinase-like_dom_sf"/>
</dbReference>
<keyword evidence="3" id="KW-0808">Transferase</keyword>
<dbReference type="GO" id="GO:0004674">
    <property type="term" value="F:protein serine/threonine kinase activity"/>
    <property type="evidence" value="ECO:0007669"/>
    <property type="project" value="UniProtKB-KW"/>
</dbReference>
<reference evidence="3 4" key="1">
    <citation type="submission" date="2017-08" db="EMBL/GenBank/DDBJ databases">
        <title>Infants hospitalized years apart are colonized by the same room-sourced microbial strains.</title>
        <authorList>
            <person name="Brooks B."/>
            <person name="Olm M.R."/>
            <person name="Firek B.A."/>
            <person name="Baker R."/>
            <person name="Thomas B.C."/>
            <person name="Morowitz M.J."/>
            <person name="Banfield J.F."/>
        </authorList>
    </citation>
    <scope>NUCLEOTIDE SEQUENCE [LARGE SCALE GENOMIC DNA]</scope>
    <source>
        <strain evidence="3">S2_003_000_R2_14</strain>
    </source>
</reference>
<dbReference type="Gene3D" id="1.10.510.10">
    <property type="entry name" value="Transferase(Phosphotransferase) domain 1"/>
    <property type="match status" value="1"/>
</dbReference>
<dbReference type="InterPro" id="IPR051681">
    <property type="entry name" value="Ser/Thr_Kinases-Pseudokinases"/>
</dbReference>